<evidence type="ECO:0000313" key="1">
    <source>
        <dbReference type="EMBL" id="QQP38058.1"/>
    </source>
</evidence>
<organism evidence="1 2">
    <name type="scientific">Caligus rogercresseyi</name>
    <name type="common">Sea louse</name>
    <dbReference type="NCBI Taxonomy" id="217165"/>
    <lineage>
        <taxon>Eukaryota</taxon>
        <taxon>Metazoa</taxon>
        <taxon>Ecdysozoa</taxon>
        <taxon>Arthropoda</taxon>
        <taxon>Crustacea</taxon>
        <taxon>Multicrustacea</taxon>
        <taxon>Hexanauplia</taxon>
        <taxon>Copepoda</taxon>
        <taxon>Siphonostomatoida</taxon>
        <taxon>Caligidae</taxon>
        <taxon>Caligus</taxon>
    </lineage>
</organism>
<name>A0A7T8GUJ1_CALRO</name>
<reference evidence="2" key="1">
    <citation type="submission" date="2021-01" db="EMBL/GenBank/DDBJ databases">
        <title>Caligus Genome Assembly.</title>
        <authorList>
            <person name="Gallardo-Escarate C."/>
        </authorList>
    </citation>
    <scope>NUCLEOTIDE SEQUENCE [LARGE SCALE GENOMIC DNA]</scope>
</reference>
<dbReference type="EMBL" id="CP045902">
    <property type="protein sequence ID" value="QQP38058.1"/>
    <property type="molecule type" value="Genomic_DNA"/>
</dbReference>
<gene>
    <name evidence="1" type="ORF">FKW44_018533</name>
</gene>
<feature type="non-terminal residue" evidence="1">
    <location>
        <position position="160"/>
    </location>
</feature>
<proteinExistence type="predicted"/>
<dbReference type="Proteomes" id="UP000595437">
    <property type="component" value="Chromosome 13"/>
</dbReference>
<dbReference type="AlphaFoldDB" id="A0A7T8GUJ1"/>
<accession>A0A7T8GUJ1</accession>
<protein>
    <submittedName>
        <fullName evidence="1">Endoplasmic reticulum-Golgi intermediate compartment protein 1</fullName>
    </submittedName>
</protein>
<evidence type="ECO:0000313" key="2">
    <source>
        <dbReference type="Proteomes" id="UP000595437"/>
    </source>
</evidence>
<keyword evidence="2" id="KW-1185">Reference proteome</keyword>
<sequence length="160" mass="17699">RPSTTARAALRGHFHINKVPGTSTSPLTPWMFNPTSTTLPTRSRGLLRSKIKKISSKNIGTFNSLSGRDARESGSLDSHEYVMKIVPTTMRASGEPSYWPISTHMPIGATFLLDMEDGSCRHLDPSSIDHFLTTVCAIVEEHSQWLGSLIPAHYSLHRTL</sequence>
<dbReference type="OrthoDB" id="270930at2759"/>